<feature type="region of interest" description="Disordered" evidence="1">
    <location>
        <begin position="1"/>
        <end position="23"/>
    </location>
</feature>
<dbReference type="Proteomes" id="UP000749311">
    <property type="component" value="Unassembled WGS sequence"/>
</dbReference>
<proteinExistence type="predicted"/>
<comment type="caution">
    <text evidence="2">The sequence shown here is derived from an EMBL/GenBank/DDBJ whole genome shotgun (WGS) entry which is preliminary data.</text>
</comment>
<keyword evidence="3" id="KW-1185">Reference proteome</keyword>
<evidence type="ECO:0000256" key="1">
    <source>
        <dbReference type="SAM" id="MobiDB-lite"/>
    </source>
</evidence>
<evidence type="ECO:0000313" key="3">
    <source>
        <dbReference type="Proteomes" id="UP000749311"/>
    </source>
</evidence>
<dbReference type="RefSeq" id="WP_341770036.1">
    <property type="nucleotide sequence ID" value="NZ_BAAAOO010000003.1"/>
</dbReference>
<name>A0ABX0SDI6_9ACTN</name>
<gene>
    <name evidence="2" type="ORF">FB473_001092</name>
</gene>
<feature type="compositionally biased region" description="Basic residues" evidence="1">
    <location>
        <begin position="1"/>
        <end position="13"/>
    </location>
</feature>
<reference evidence="2 3" key="1">
    <citation type="submission" date="2020-02" db="EMBL/GenBank/DDBJ databases">
        <title>Sequencing the genomes of 1000 actinobacteria strains.</title>
        <authorList>
            <person name="Klenk H.-P."/>
        </authorList>
    </citation>
    <scope>NUCLEOTIDE SEQUENCE [LARGE SCALE GENOMIC DNA]</scope>
    <source>
        <strain evidence="2 3">DSM 19609</strain>
    </source>
</reference>
<sequence>MARRPSKHLRPARPLRIADQSSAHKADGLWVVRHVRPENAVKSYTCPGCLRTIPPGVAHVVAWPHTPPIGSTSGVEFRRHFHTACWNARP</sequence>
<protein>
    <recommendedName>
        <fullName evidence="4">ATP/GTP-binding protein</fullName>
    </recommendedName>
</protein>
<accession>A0ABX0SDI6</accession>
<evidence type="ECO:0008006" key="4">
    <source>
        <dbReference type="Google" id="ProtNLM"/>
    </source>
</evidence>
<organism evidence="2 3">
    <name type="scientific">Brooklawnia cerclae</name>
    <dbReference type="NCBI Taxonomy" id="349934"/>
    <lineage>
        <taxon>Bacteria</taxon>
        <taxon>Bacillati</taxon>
        <taxon>Actinomycetota</taxon>
        <taxon>Actinomycetes</taxon>
        <taxon>Propionibacteriales</taxon>
        <taxon>Propionibacteriaceae</taxon>
        <taxon>Brooklawnia</taxon>
    </lineage>
</organism>
<dbReference type="EMBL" id="JAAMOZ010000001">
    <property type="protein sequence ID" value="NIH56447.1"/>
    <property type="molecule type" value="Genomic_DNA"/>
</dbReference>
<evidence type="ECO:0000313" key="2">
    <source>
        <dbReference type="EMBL" id="NIH56447.1"/>
    </source>
</evidence>